<feature type="compositionally biased region" description="Basic residues" evidence="1">
    <location>
        <begin position="109"/>
        <end position="118"/>
    </location>
</feature>
<dbReference type="EMBL" id="KZ663780">
    <property type="protein sequence ID" value="PPS10058.1"/>
    <property type="molecule type" value="Genomic_DNA"/>
</dbReference>
<dbReference type="OrthoDB" id="10536708at2759"/>
<dbReference type="Proteomes" id="UP000239757">
    <property type="component" value="Unassembled WGS sequence"/>
</dbReference>
<feature type="compositionally biased region" description="Basic and acidic residues" evidence="1">
    <location>
        <begin position="119"/>
        <end position="179"/>
    </location>
</feature>
<protein>
    <submittedName>
        <fullName evidence="2">Uncharacterized protein</fullName>
    </submittedName>
</protein>
<name>A0A2P5Y3B4_GOSBA</name>
<accession>A0A2P5Y3B4</accession>
<proteinExistence type="predicted"/>
<feature type="region of interest" description="Disordered" evidence="1">
    <location>
        <begin position="97"/>
        <end position="204"/>
    </location>
</feature>
<organism evidence="2 3">
    <name type="scientific">Gossypium barbadense</name>
    <name type="common">Sea Island cotton</name>
    <name type="synonym">Hibiscus barbadensis</name>
    <dbReference type="NCBI Taxonomy" id="3634"/>
    <lineage>
        <taxon>Eukaryota</taxon>
        <taxon>Viridiplantae</taxon>
        <taxon>Streptophyta</taxon>
        <taxon>Embryophyta</taxon>
        <taxon>Tracheophyta</taxon>
        <taxon>Spermatophyta</taxon>
        <taxon>Magnoliopsida</taxon>
        <taxon>eudicotyledons</taxon>
        <taxon>Gunneridae</taxon>
        <taxon>Pentapetalae</taxon>
        <taxon>rosids</taxon>
        <taxon>malvids</taxon>
        <taxon>Malvales</taxon>
        <taxon>Malvaceae</taxon>
        <taxon>Malvoideae</taxon>
        <taxon>Gossypium</taxon>
    </lineage>
</organism>
<evidence type="ECO:0000313" key="2">
    <source>
        <dbReference type="EMBL" id="PPS10058.1"/>
    </source>
</evidence>
<gene>
    <name evidence="2" type="ORF">GOBAR_AA10585</name>
</gene>
<dbReference type="AlphaFoldDB" id="A0A2P5Y3B4"/>
<evidence type="ECO:0000256" key="1">
    <source>
        <dbReference type="SAM" id="MobiDB-lite"/>
    </source>
</evidence>
<feature type="compositionally biased region" description="Basic and acidic residues" evidence="1">
    <location>
        <begin position="97"/>
        <end position="108"/>
    </location>
</feature>
<sequence length="204" mass="23529">MSLIRLEPSNLVAIRIEPGQKCYGELTLRNVMYTMPVAIRMLPVNKGRYTVSSSLPGSCPALGPLFTWSFLSNVLLLEVSNHQRFTDEGMMDKIKDMITGDKDDDKHKKDDHKHKERKEHKDEGMLDKIKDKIHGDDDRGCDRRRDNSHGRDSSRDREHHRDRDRDSDRESDRDSDGGHHHPLTTCHHLHNSTTPLLFASGERE</sequence>
<evidence type="ECO:0000313" key="3">
    <source>
        <dbReference type="Proteomes" id="UP000239757"/>
    </source>
</evidence>
<reference evidence="2 3" key="1">
    <citation type="submission" date="2015-01" db="EMBL/GenBank/DDBJ databases">
        <title>Genome of allotetraploid Gossypium barbadense reveals genomic plasticity and fiber elongation in cotton evolution.</title>
        <authorList>
            <person name="Chen X."/>
            <person name="Liu X."/>
            <person name="Zhao B."/>
            <person name="Zheng H."/>
            <person name="Hu Y."/>
            <person name="Lu G."/>
            <person name="Yang C."/>
            <person name="Chen J."/>
            <person name="Shan C."/>
            <person name="Zhang L."/>
            <person name="Zhou Y."/>
            <person name="Wang L."/>
            <person name="Guo W."/>
            <person name="Bai Y."/>
            <person name="Ruan J."/>
            <person name="Shangguan X."/>
            <person name="Mao Y."/>
            <person name="Jiang J."/>
            <person name="Zhu Y."/>
            <person name="Lei J."/>
            <person name="Kang H."/>
            <person name="Chen S."/>
            <person name="He X."/>
            <person name="Wang R."/>
            <person name="Wang Y."/>
            <person name="Chen J."/>
            <person name="Wang L."/>
            <person name="Yu S."/>
            <person name="Wang B."/>
            <person name="Wei J."/>
            <person name="Song S."/>
            <person name="Lu X."/>
            <person name="Gao Z."/>
            <person name="Gu W."/>
            <person name="Deng X."/>
            <person name="Ma D."/>
            <person name="Wang S."/>
            <person name="Liang W."/>
            <person name="Fang L."/>
            <person name="Cai C."/>
            <person name="Zhu X."/>
            <person name="Zhou B."/>
            <person name="Zhang Y."/>
            <person name="Chen Z."/>
            <person name="Xu S."/>
            <person name="Zhu R."/>
            <person name="Wang S."/>
            <person name="Zhang T."/>
            <person name="Zhao G."/>
        </authorList>
    </citation>
    <scope>NUCLEOTIDE SEQUENCE [LARGE SCALE GENOMIC DNA]</scope>
    <source>
        <strain evidence="3">cv. Xinhai21</strain>
        <tissue evidence="2">Leaf</tissue>
    </source>
</reference>